<evidence type="ECO:0000259" key="3">
    <source>
        <dbReference type="Pfam" id="PF01408"/>
    </source>
</evidence>
<feature type="region of interest" description="Disordered" evidence="2">
    <location>
        <begin position="373"/>
        <end position="394"/>
    </location>
</feature>
<accession>A0ABY4C5M4</accession>
<feature type="domain" description="GFO/IDH/MocA-like oxidoreductase" evidence="4">
    <location>
        <begin position="143"/>
        <end position="265"/>
    </location>
</feature>
<evidence type="ECO:0000256" key="1">
    <source>
        <dbReference type="ARBA" id="ARBA00023027"/>
    </source>
</evidence>
<reference evidence="5 6" key="1">
    <citation type="submission" date="2022-03" db="EMBL/GenBank/DDBJ databases">
        <title>Mucilaginibacter sp. isolated from the gut of Protaetia brevitarsis seulensis larvae.</title>
        <authorList>
            <person name="Won M."/>
            <person name="Kim S.-J."/>
            <person name="Kwon S.-W."/>
        </authorList>
    </citation>
    <scope>NUCLEOTIDE SEQUENCE [LARGE SCALE GENOMIC DNA]</scope>
    <source>
        <strain evidence="5 6">CFWR-12</strain>
    </source>
</reference>
<evidence type="ECO:0000313" key="6">
    <source>
        <dbReference type="Proteomes" id="UP000832097"/>
    </source>
</evidence>
<dbReference type="InterPro" id="IPR000683">
    <property type="entry name" value="Gfo/Idh/MocA-like_OxRdtase_N"/>
</dbReference>
<evidence type="ECO:0000256" key="2">
    <source>
        <dbReference type="SAM" id="MobiDB-lite"/>
    </source>
</evidence>
<dbReference type="InterPro" id="IPR055170">
    <property type="entry name" value="GFO_IDH_MocA-like_dom"/>
</dbReference>
<proteinExistence type="predicted"/>
<dbReference type="InterPro" id="IPR052515">
    <property type="entry name" value="Gfo/Idh/MocA_Oxidoreductase"/>
</dbReference>
<dbReference type="PANTHER" id="PTHR43249">
    <property type="entry name" value="UDP-N-ACETYL-2-AMINO-2-DEOXY-D-GLUCURONATE OXIDASE"/>
    <property type="match status" value="1"/>
</dbReference>
<protein>
    <submittedName>
        <fullName evidence="5">Gfo/Idh/MocA family oxidoreductase</fullName>
    </submittedName>
</protein>
<dbReference type="InterPro" id="IPR036291">
    <property type="entry name" value="NAD(P)-bd_dom_sf"/>
</dbReference>
<dbReference type="Pfam" id="PF22725">
    <property type="entry name" value="GFO_IDH_MocA_C3"/>
    <property type="match status" value="1"/>
</dbReference>
<sequence length="394" mass="41268">MTTTLRAAIVGCGIIGLNHARAIARVDGVDVAVLVDPVAEAAERLADAVVDELGAPRPEVFPDLADALEQARPDLVVICTPSGMHVEQAAAAVEAGAHVVIEKPLDVDLARARRIERLAADAARDGRLVSVISQHRFDPASVAVARALHAGGLGRITSAIASVAWWRSQAYYDSGHWRGTWELDGGGALMNQGVHTVDLLLWFLGRPVEVSAQTARLAHERIEVEDVAVATVRFESGALAVLHATTAAYPGTGVRLHVLGSLGSAVIHDDQLEYLHAREDTDVADGAAARNQAAEWVPAGELAGAAKPADAFVIGHARQYADLVSSIRDGERPGVTVADAVLALAVVRAVYLSARLGRSVLVEDVLAGAYDDEPIAAAPSPDEPADEQHRGAAA</sequence>
<dbReference type="Proteomes" id="UP000832097">
    <property type="component" value="Chromosome"/>
</dbReference>
<keyword evidence="1" id="KW-0520">NAD</keyword>
<dbReference type="Gene3D" id="3.40.50.720">
    <property type="entry name" value="NAD(P)-binding Rossmann-like Domain"/>
    <property type="match status" value="1"/>
</dbReference>
<dbReference type="Pfam" id="PF01408">
    <property type="entry name" value="GFO_IDH_MocA"/>
    <property type="match status" value="1"/>
</dbReference>
<keyword evidence="6" id="KW-1185">Reference proteome</keyword>
<feature type="domain" description="Gfo/Idh/MocA-like oxidoreductase N-terminal" evidence="3">
    <location>
        <begin position="5"/>
        <end position="122"/>
    </location>
</feature>
<dbReference type="SUPFAM" id="SSF55347">
    <property type="entry name" value="Glyceraldehyde-3-phosphate dehydrogenase-like, C-terminal domain"/>
    <property type="match status" value="1"/>
</dbReference>
<dbReference type="SUPFAM" id="SSF51735">
    <property type="entry name" value="NAD(P)-binding Rossmann-fold domains"/>
    <property type="match status" value="1"/>
</dbReference>
<dbReference type="RefSeq" id="WP_243558344.1">
    <property type="nucleotide sequence ID" value="NZ_CP094528.1"/>
</dbReference>
<gene>
    <name evidence="5" type="ORF">MTO99_08330</name>
</gene>
<organism evidence="5 6">
    <name type="scientific">Agromyces larvae</name>
    <dbReference type="NCBI Taxonomy" id="2929802"/>
    <lineage>
        <taxon>Bacteria</taxon>
        <taxon>Bacillati</taxon>
        <taxon>Actinomycetota</taxon>
        <taxon>Actinomycetes</taxon>
        <taxon>Micrococcales</taxon>
        <taxon>Microbacteriaceae</taxon>
        <taxon>Agromyces</taxon>
    </lineage>
</organism>
<dbReference type="Gene3D" id="3.30.360.10">
    <property type="entry name" value="Dihydrodipicolinate Reductase, domain 2"/>
    <property type="match status" value="1"/>
</dbReference>
<evidence type="ECO:0000259" key="4">
    <source>
        <dbReference type="Pfam" id="PF22725"/>
    </source>
</evidence>
<dbReference type="EMBL" id="CP094528">
    <property type="protein sequence ID" value="UOE45737.1"/>
    <property type="molecule type" value="Genomic_DNA"/>
</dbReference>
<dbReference type="PANTHER" id="PTHR43249:SF1">
    <property type="entry name" value="D-GLUCOSIDE 3-DEHYDROGENASE"/>
    <property type="match status" value="1"/>
</dbReference>
<name>A0ABY4C5M4_9MICO</name>
<evidence type="ECO:0000313" key="5">
    <source>
        <dbReference type="EMBL" id="UOE45737.1"/>
    </source>
</evidence>